<evidence type="ECO:0000313" key="1">
    <source>
        <dbReference type="EMBL" id="KAJ3609920.1"/>
    </source>
</evidence>
<name>A0A9Q0EQS5_9TELE</name>
<gene>
    <name evidence="1" type="ORF">NHX12_022014</name>
</gene>
<sequence>MEDSWRTHGGLMEDSWRTHGGLMEDSWRTHGGLMEDSWRTHGGLRVPSQTLSLNVRGTRLGGPSVLSHAERPDIKGCWSTSPLGSFDTWVS</sequence>
<dbReference type="OrthoDB" id="2274644at2759"/>
<proteinExistence type="predicted"/>
<dbReference type="AlphaFoldDB" id="A0A9Q0EQS5"/>
<dbReference type="Proteomes" id="UP001148018">
    <property type="component" value="Unassembled WGS sequence"/>
</dbReference>
<evidence type="ECO:0000313" key="2">
    <source>
        <dbReference type="Proteomes" id="UP001148018"/>
    </source>
</evidence>
<reference evidence="1" key="1">
    <citation type="submission" date="2022-07" db="EMBL/GenBank/DDBJ databases">
        <title>Chromosome-level genome of Muraenolepis orangiensis.</title>
        <authorList>
            <person name="Kim J."/>
        </authorList>
    </citation>
    <scope>NUCLEOTIDE SEQUENCE</scope>
    <source>
        <strain evidence="1">KU_S4_2022</strain>
        <tissue evidence="1">Muscle</tissue>
    </source>
</reference>
<organism evidence="1 2">
    <name type="scientific">Muraenolepis orangiensis</name>
    <name type="common">Patagonian moray cod</name>
    <dbReference type="NCBI Taxonomy" id="630683"/>
    <lineage>
        <taxon>Eukaryota</taxon>
        <taxon>Metazoa</taxon>
        <taxon>Chordata</taxon>
        <taxon>Craniata</taxon>
        <taxon>Vertebrata</taxon>
        <taxon>Euteleostomi</taxon>
        <taxon>Actinopterygii</taxon>
        <taxon>Neopterygii</taxon>
        <taxon>Teleostei</taxon>
        <taxon>Neoteleostei</taxon>
        <taxon>Acanthomorphata</taxon>
        <taxon>Zeiogadaria</taxon>
        <taxon>Gadariae</taxon>
        <taxon>Gadiformes</taxon>
        <taxon>Muraenolepidoidei</taxon>
        <taxon>Muraenolepididae</taxon>
        <taxon>Muraenolepis</taxon>
    </lineage>
</organism>
<protein>
    <submittedName>
        <fullName evidence="1">Uncharacterized protein</fullName>
    </submittedName>
</protein>
<dbReference type="EMBL" id="JANIIK010000038">
    <property type="protein sequence ID" value="KAJ3609920.1"/>
    <property type="molecule type" value="Genomic_DNA"/>
</dbReference>
<keyword evidence="2" id="KW-1185">Reference proteome</keyword>
<accession>A0A9Q0EQS5</accession>
<comment type="caution">
    <text evidence="1">The sequence shown here is derived from an EMBL/GenBank/DDBJ whole genome shotgun (WGS) entry which is preliminary data.</text>
</comment>